<sequence>MSMHVERDFFLVCVPFLCIDGLQNAGLAMYQQPTVVWTKVSASVLGPK</sequence>
<dbReference type="EMBL" id="GBRH01226161">
    <property type="protein sequence ID" value="JAD71734.1"/>
    <property type="molecule type" value="Transcribed_RNA"/>
</dbReference>
<reference evidence="1" key="2">
    <citation type="journal article" date="2015" name="Data Brief">
        <title>Shoot transcriptome of the giant reed, Arundo donax.</title>
        <authorList>
            <person name="Barrero R.A."/>
            <person name="Guerrero F.D."/>
            <person name="Moolhuijzen P."/>
            <person name="Goolsby J.A."/>
            <person name="Tidwell J."/>
            <person name="Bellgard S.E."/>
            <person name="Bellgard M.I."/>
        </authorList>
    </citation>
    <scope>NUCLEOTIDE SEQUENCE</scope>
    <source>
        <tissue evidence="1">Shoot tissue taken approximately 20 cm above the soil surface</tissue>
    </source>
</reference>
<accession>A0A0A9C622</accession>
<name>A0A0A9C622_ARUDO</name>
<dbReference type="AlphaFoldDB" id="A0A0A9C622"/>
<evidence type="ECO:0000313" key="1">
    <source>
        <dbReference type="EMBL" id="JAD71734.1"/>
    </source>
</evidence>
<protein>
    <submittedName>
        <fullName evidence="1">Uncharacterized protein</fullName>
    </submittedName>
</protein>
<proteinExistence type="predicted"/>
<reference evidence="1" key="1">
    <citation type="submission" date="2014-09" db="EMBL/GenBank/DDBJ databases">
        <authorList>
            <person name="Magalhaes I.L.F."/>
            <person name="Oliveira U."/>
            <person name="Santos F.R."/>
            <person name="Vidigal T.H.D.A."/>
            <person name="Brescovit A.D."/>
            <person name="Santos A.J."/>
        </authorList>
    </citation>
    <scope>NUCLEOTIDE SEQUENCE</scope>
    <source>
        <tissue evidence="1">Shoot tissue taken approximately 20 cm above the soil surface</tissue>
    </source>
</reference>
<organism evidence="1">
    <name type="scientific">Arundo donax</name>
    <name type="common">Giant reed</name>
    <name type="synonym">Donax arundinaceus</name>
    <dbReference type="NCBI Taxonomy" id="35708"/>
    <lineage>
        <taxon>Eukaryota</taxon>
        <taxon>Viridiplantae</taxon>
        <taxon>Streptophyta</taxon>
        <taxon>Embryophyta</taxon>
        <taxon>Tracheophyta</taxon>
        <taxon>Spermatophyta</taxon>
        <taxon>Magnoliopsida</taxon>
        <taxon>Liliopsida</taxon>
        <taxon>Poales</taxon>
        <taxon>Poaceae</taxon>
        <taxon>PACMAD clade</taxon>
        <taxon>Arundinoideae</taxon>
        <taxon>Arundineae</taxon>
        <taxon>Arundo</taxon>
    </lineage>
</organism>